<proteinExistence type="predicted"/>
<reference evidence="2 3" key="1">
    <citation type="submission" date="2019-03" db="EMBL/GenBank/DDBJ databases">
        <title>Genomic features of bacteria from cold environments.</title>
        <authorList>
            <person name="Shen L."/>
        </authorList>
    </citation>
    <scope>NUCLEOTIDE SEQUENCE [LARGE SCALE GENOMIC DNA]</scope>
    <source>
        <strain evidence="3">T3246-1</strain>
    </source>
</reference>
<sequence length="174" mass="18173">MRFVAGLVAGLLAGTVYVLTCGLLAIRAEAVRAGAIVDLDNQIVAITDPRFPILPFALSAAAGAAMVYGLVYRAGSRRSPADVGLVCGALVACVSLIAWSATSDADHLARPASFAVGWEGWVQFGGRSQAVHLVTVLLGVTLVRALWAVWQLREARGESGSEASRDAPSMEVRP</sequence>
<gene>
    <name evidence="2" type="ORF">EXU48_07095</name>
</gene>
<accession>A0ABY2E6A4</accession>
<comment type="caution">
    <text evidence="2">The sequence shown here is derived from an EMBL/GenBank/DDBJ whole genome shotgun (WGS) entry which is preliminary data.</text>
</comment>
<feature type="transmembrane region" description="Helical" evidence="1">
    <location>
        <begin position="130"/>
        <end position="150"/>
    </location>
</feature>
<feature type="transmembrane region" description="Helical" evidence="1">
    <location>
        <begin position="83"/>
        <end position="101"/>
    </location>
</feature>
<keyword evidence="1" id="KW-0812">Transmembrane</keyword>
<keyword evidence="3" id="KW-1185">Reference proteome</keyword>
<keyword evidence="1" id="KW-1133">Transmembrane helix</keyword>
<dbReference type="EMBL" id="SMNA01000003">
    <property type="protein sequence ID" value="TDE96004.1"/>
    <property type="molecule type" value="Genomic_DNA"/>
</dbReference>
<dbReference type="RefSeq" id="WP_133106934.1">
    <property type="nucleotide sequence ID" value="NZ_SMNA01000003.1"/>
</dbReference>
<evidence type="ECO:0000256" key="1">
    <source>
        <dbReference type="SAM" id="Phobius"/>
    </source>
</evidence>
<evidence type="ECO:0008006" key="4">
    <source>
        <dbReference type="Google" id="ProtNLM"/>
    </source>
</evidence>
<evidence type="ECO:0000313" key="3">
    <source>
        <dbReference type="Proteomes" id="UP000504882"/>
    </source>
</evidence>
<name>A0ABY2E6A4_9MICO</name>
<feature type="transmembrane region" description="Helical" evidence="1">
    <location>
        <begin position="51"/>
        <end position="71"/>
    </location>
</feature>
<keyword evidence="1" id="KW-0472">Membrane</keyword>
<organism evidence="2 3">
    <name type="scientific">Occultella glacieicola</name>
    <dbReference type="NCBI Taxonomy" id="2518684"/>
    <lineage>
        <taxon>Bacteria</taxon>
        <taxon>Bacillati</taxon>
        <taxon>Actinomycetota</taxon>
        <taxon>Actinomycetes</taxon>
        <taxon>Micrococcales</taxon>
        <taxon>Ruaniaceae</taxon>
        <taxon>Occultella</taxon>
    </lineage>
</organism>
<protein>
    <recommendedName>
        <fullName evidence="4">DUF1772 domain-containing protein</fullName>
    </recommendedName>
</protein>
<dbReference type="Proteomes" id="UP000504882">
    <property type="component" value="Unassembled WGS sequence"/>
</dbReference>
<evidence type="ECO:0000313" key="2">
    <source>
        <dbReference type="EMBL" id="TDE96004.1"/>
    </source>
</evidence>